<accession>A0A2S6GRJ1</accession>
<dbReference type="Pfam" id="PF09335">
    <property type="entry name" value="VTT_dom"/>
    <property type="match status" value="1"/>
</dbReference>
<keyword evidence="10" id="KW-1185">Reference proteome</keyword>
<evidence type="ECO:0000313" key="10">
    <source>
        <dbReference type="Proteomes" id="UP000239203"/>
    </source>
</evidence>
<gene>
    <name evidence="9" type="ORF">CLV40_10646</name>
</gene>
<feature type="transmembrane region" description="Helical" evidence="7">
    <location>
        <begin position="42"/>
        <end position="60"/>
    </location>
</feature>
<feature type="transmembrane region" description="Helical" evidence="7">
    <location>
        <begin position="156"/>
        <end position="176"/>
    </location>
</feature>
<name>A0A2S6GRJ1_9PSEU</name>
<evidence type="ECO:0000256" key="1">
    <source>
        <dbReference type="ARBA" id="ARBA00004651"/>
    </source>
</evidence>
<dbReference type="InterPro" id="IPR015414">
    <property type="entry name" value="TMEM64"/>
</dbReference>
<evidence type="ECO:0000256" key="4">
    <source>
        <dbReference type="ARBA" id="ARBA00022692"/>
    </source>
</evidence>
<comment type="similarity">
    <text evidence="2 7">Belongs to the TVP38/TMEM64 family.</text>
</comment>
<keyword evidence="4 7" id="KW-0812">Transmembrane</keyword>
<evidence type="ECO:0000256" key="5">
    <source>
        <dbReference type="ARBA" id="ARBA00022989"/>
    </source>
</evidence>
<sequence length="225" mass="22848">MGVSARATLIILLGAVALVVAGSLVPIPSPVEVRTWAQDAGWATPVLFLLAYSLLTVAPIPRTVFNLTAGLLLGGPAGVAVSMVATMLASVLAFGLARGLGRRLVEPHLERGAVRAVNARLSGGGLGAVTSLRLVPMVPFSAMNYCCGLSTIPMRPFLIGTFLGSLPGTAAAVVLGDALTGTTPPALLAIYAVLAVVGGVGLYVVLRRSGTPVGELTDEEERLAA</sequence>
<evidence type="ECO:0000256" key="7">
    <source>
        <dbReference type="RuleBase" id="RU366058"/>
    </source>
</evidence>
<evidence type="ECO:0000313" key="9">
    <source>
        <dbReference type="EMBL" id="PPK67816.1"/>
    </source>
</evidence>
<dbReference type="InterPro" id="IPR032816">
    <property type="entry name" value="VTT_dom"/>
</dbReference>
<feature type="domain" description="VTT" evidence="8">
    <location>
        <begin position="60"/>
        <end position="177"/>
    </location>
</feature>
<dbReference type="EMBL" id="PTIX01000006">
    <property type="protein sequence ID" value="PPK67816.1"/>
    <property type="molecule type" value="Genomic_DNA"/>
</dbReference>
<dbReference type="PANTHER" id="PTHR12677:SF59">
    <property type="entry name" value="GOLGI APPARATUS MEMBRANE PROTEIN TVP38-RELATED"/>
    <property type="match status" value="1"/>
</dbReference>
<dbReference type="PANTHER" id="PTHR12677">
    <property type="entry name" value="GOLGI APPARATUS MEMBRANE PROTEIN TVP38-RELATED"/>
    <property type="match status" value="1"/>
</dbReference>
<keyword evidence="5 7" id="KW-1133">Transmembrane helix</keyword>
<evidence type="ECO:0000256" key="3">
    <source>
        <dbReference type="ARBA" id="ARBA00022475"/>
    </source>
</evidence>
<comment type="subcellular location">
    <subcellularLocation>
        <location evidence="1 7">Cell membrane</location>
        <topology evidence="1 7">Multi-pass membrane protein</topology>
    </subcellularLocation>
</comment>
<comment type="caution">
    <text evidence="9">The sequence shown here is derived from an EMBL/GenBank/DDBJ whole genome shotgun (WGS) entry which is preliminary data.</text>
</comment>
<dbReference type="GO" id="GO:0005886">
    <property type="term" value="C:plasma membrane"/>
    <property type="evidence" value="ECO:0007669"/>
    <property type="project" value="UniProtKB-SubCell"/>
</dbReference>
<evidence type="ECO:0000259" key="8">
    <source>
        <dbReference type="Pfam" id="PF09335"/>
    </source>
</evidence>
<proteinExistence type="inferred from homology"/>
<reference evidence="9 10" key="1">
    <citation type="submission" date="2018-02" db="EMBL/GenBank/DDBJ databases">
        <title>Genomic Encyclopedia of Archaeal and Bacterial Type Strains, Phase II (KMG-II): from individual species to whole genera.</title>
        <authorList>
            <person name="Goeker M."/>
        </authorList>
    </citation>
    <scope>NUCLEOTIDE SEQUENCE [LARGE SCALE GENOMIC DNA]</scope>
    <source>
        <strain evidence="9 10">YU 961-1</strain>
    </source>
</reference>
<feature type="transmembrane region" description="Helical" evidence="7">
    <location>
        <begin position="188"/>
        <end position="206"/>
    </location>
</feature>
<keyword evidence="6 7" id="KW-0472">Membrane</keyword>
<organism evidence="9 10">
    <name type="scientific">Actinokineospora auranticolor</name>
    <dbReference type="NCBI Taxonomy" id="155976"/>
    <lineage>
        <taxon>Bacteria</taxon>
        <taxon>Bacillati</taxon>
        <taxon>Actinomycetota</taxon>
        <taxon>Actinomycetes</taxon>
        <taxon>Pseudonocardiales</taxon>
        <taxon>Pseudonocardiaceae</taxon>
        <taxon>Actinokineospora</taxon>
    </lineage>
</organism>
<evidence type="ECO:0000256" key="6">
    <source>
        <dbReference type="ARBA" id="ARBA00023136"/>
    </source>
</evidence>
<comment type="caution">
    <text evidence="7">Lacks conserved residue(s) required for the propagation of feature annotation.</text>
</comment>
<dbReference type="AlphaFoldDB" id="A0A2S6GRJ1"/>
<dbReference type="Proteomes" id="UP000239203">
    <property type="component" value="Unassembled WGS sequence"/>
</dbReference>
<keyword evidence="3 7" id="KW-1003">Cell membrane</keyword>
<feature type="transmembrane region" description="Helical" evidence="7">
    <location>
        <begin position="72"/>
        <end position="97"/>
    </location>
</feature>
<protein>
    <recommendedName>
        <fullName evidence="7">TVP38/TMEM64 family membrane protein</fullName>
    </recommendedName>
</protein>
<evidence type="ECO:0000256" key="2">
    <source>
        <dbReference type="ARBA" id="ARBA00008640"/>
    </source>
</evidence>